<proteinExistence type="predicted"/>
<reference evidence="1" key="2">
    <citation type="journal article" date="2007" name="Science">
        <title>Draft genome sequence of the sexually transmitted pathogen Trichomonas vaginalis.</title>
        <authorList>
            <person name="Carlton J.M."/>
            <person name="Hirt R.P."/>
            <person name="Silva J.C."/>
            <person name="Delcher A.L."/>
            <person name="Schatz M."/>
            <person name="Zhao Q."/>
            <person name="Wortman J.R."/>
            <person name="Bidwell S.L."/>
            <person name="Alsmark U.C.M."/>
            <person name="Besteiro S."/>
            <person name="Sicheritz-Ponten T."/>
            <person name="Noel C.J."/>
            <person name="Dacks J.B."/>
            <person name="Foster P.G."/>
            <person name="Simillion C."/>
            <person name="Van de Peer Y."/>
            <person name="Miranda-Saavedra D."/>
            <person name="Barton G.J."/>
            <person name="Westrop G.D."/>
            <person name="Mueller S."/>
            <person name="Dessi D."/>
            <person name="Fiori P.L."/>
            <person name="Ren Q."/>
            <person name="Paulsen I."/>
            <person name="Zhang H."/>
            <person name="Bastida-Corcuera F.D."/>
            <person name="Simoes-Barbosa A."/>
            <person name="Brown M.T."/>
            <person name="Hayes R.D."/>
            <person name="Mukherjee M."/>
            <person name="Okumura C.Y."/>
            <person name="Schneider R."/>
            <person name="Smith A.J."/>
            <person name="Vanacova S."/>
            <person name="Villalvazo M."/>
            <person name="Haas B.J."/>
            <person name="Pertea M."/>
            <person name="Feldblyum T.V."/>
            <person name="Utterback T.R."/>
            <person name="Shu C.L."/>
            <person name="Osoegawa K."/>
            <person name="de Jong P.J."/>
            <person name="Hrdy I."/>
            <person name="Horvathova L."/>
            <person name="Zubacova Z."/>
            <person name="Dolezal P."/>
            <person name="Malik S.B."/>
            <person name="Logsdon J.M. Jr."/>
            <person name="Henze K."/>
            <person name="Gupta A."/>
            <person name="Wang C.C."/>
            <person name="Dunne R.L."/>
            <person name="Upcroft J.A."/>
            <person name="Upcroft P."/>
            <person name="White O."/>
            <person name="Salzberg S.L."/>
            <person name="Tang P."/>
            <person name="Chiu C.-H."/>
            <person name="Lee Y.-S."/>
            <person name="Embley T.M."/>
            <person name="Coombs G.H."/>
            <person name="Mottram J.C."/>
            <person name="Tachezy J."/>
            <person name="Fraser-Liggett C.M."/>
            <person name="Johnson P.J."/>
        </authorList>
    </citation>
    <scope>NUCLEOTIDE SEQUENCE [LARGE SCALE GENOMIC DNA]</scope>
    <source>
        <strain evidence="1">G3</strain>
    </source>
</reference>
<name>A2G1H7_TRIV3</name>
<keyword evidence="2" id="KW-1185">Reference proteome</keyword>
<evidence type="ECO:0008006" key="3">
    <source>
        <dbReference type="Google" id="ProtNLM"/>
    </source>
</evidence>
<dbReference type="Proteomes" id="UP000001542">
    <property type="component" value="Unassembled WGS sequence"/>
</dbReference>
<dbReference type="VEuPathDB" id="TrichDB:TVAGG3_0486130"/>
<dbReference type="PANTHER" id="PTHR47457:SF1">
    <property type="entry name" value="BTB DOMAIN-CONTAINING PROTEIN-RELATED"/>
    <property type="match status" value="1"/>
</dbReference>
<dbReference type="KEGG" id="tva:4746657"/>
<dbReference type="SMR" id="A2G1H7"/>
<gene>
    <name evidence="1" type="ORF">TVAG_356260</name>
</gene>
<dbReference type="SUPFAM" id="SSF49785">
    <property type="entry name" value="Galactose-binding domain-like"/>
    <property type="match status" value="1"/>
</dbReference>
<protein>
    <recommendedName>
        <fullName evidence="3">BTB domain-containing protein</fullName>
    </recommendedName>
</protein>
<accession>A2G1H7</accession>
<dbReference type="Gene3D" id="3.30.710.10">
    <property type="entry name" value="Potassium Channel Kv1.1, Chain A"/>
    <property type="match status" value="1"/>
</dbReference>
<organism evidence="1 2">
    <name type="scientific">Trichomonas vaginalis (strain ATCC PRA-98 / G3)</name>
    <dbReference type="NCBI Taxonomy" id="412133"/>
    <lineage>
        <taxon>Eukaryota</taxon>
        <taxon>Metamonada</taxon>
        <taxon>Parabasalia</taxon>
        <taxon>Trichomonadida</taxon>
        <taxon>Trichomonadidae</taxon>
        <taxon>Trichomonas</taxon>
    </lineage>
</organism>
<dbReference type="EMBL" id="DS114245">
    <property type="protein sequence ID" value="EAX88991.1"/>
    <property type="molecule type" value="Genomic_DNA"/>
</dbReference>
<dbReference type="InterPro" id="IPR011333">
    <property type="entry name" value="SKP1/BTB/POZ_sf"/>
</dbReference>
<dbReference type="PANTHER" id="PTHR47457">
    <property type="entry name" value="OS05G0345500 PROTEIN"/>
    <property type="match status" value="1"/>
</dbReference>
<dbReference type="InterPro" id="IPR008979">
    <property type="entry name" value="Galactose-bd-like_sf"/>
</dbReference>
<dbReference type="AlphaFoldDB" id="A2G1H7"/>
<dbReference type="Gene3D" id="2.60.120.260">
    <property type="entry name" value="Galactose-binding domain-like"/>
    <property type="match status" value="1"/>
</dbReference>
<evidence type="ECO:0000313" key="1">
    <source>
        <dbReference type="EMBL" id="EAX88991.1"/>
    </source>
</evidence>
<evidence type="ECO:0000313" key="2">
    <source>
        <dbReference type="Proteomes" id="UP000001542"/>
    </source>
</evidence>
<dbReference type="SUPFAM" id="SSF54695">
    <property type="entry name" value="POZ domain"/>
    <property type="match status" value="1"/>
</dbReference>
<dbReference type="OrthoDB" id="19132at2759"/>
<dbReference type="InParanoid" id="A2G1H7"/>
<dbReference type="VEuPathDB" id="TrichDB:TVAG_356260"/>
<reference evidence="1" key="1">
    <citation type="submission" date="2006-10" db="EMBL/GenBank/DDBJ databases">
        <authorList>
            <person name="Amadeo P."/>
            <person name="Zhao Q."/>
            <person name="Wortman J."/>
            <person name="Fraser-Liggett C."/>
            <person name="Carlton J."/>
        </authorList>
    </citation>
    <scope>NUCLEOTIDE SEQUENCE</scope>
    <source>
        <strain evidence="1">G3</strain>
    </source>
</reference>
<dbReference type="RefSeq" id="XP_001301921.1">
    <property type="nucleotide sequence ID" value="XM_001301920.1"/>
</dbReference>
<sequence length="405" mass="45938">MLEKMQALNNLRNCSTFHDFIFIHRGIRYPVNSLLVSTVSKVISQKSVSEFEIPPIDGPMEDFISLIYGQSVLITPINCRFFNCIARLLDIHDLVEKTNEIILKTNTLDNVINFAEQLLDCGLDASEEIDLIASNFTKIIENSFLKNCSPRLLTNIIQSPSFTGSGIHLVQFLGSMIQSDPLKYLQVSQYLISNGLDPIQAFTTLQPSFDLNKCKGLLTTLIPRMKATKEKTKYFIPKPGREFEGFFNYASQQIQTEYHGANIFFSITASSEKSETTAVTNLLHPEDKTTYFDTKGFSEEWIQIKLSSGQFEMTHYSFMSWKDANKGPCPESWILQGSANGSTWIELDRVEHDRSLLAPSAVSLFKVKSICPPLVYFKFIQLNTCSTRNKRFILSGLEIFGKYIN</sequence>